<accession>C9KJH6</accession>
<sequence length="223" mass="26085">MSDWTYHTGDIITFHLPDGDVKMRILGIEYDREIILNHSNAFTNPLARLYDVDIQWDEQGKPKHLRGTVNEWWLSRVVKESRVDVEHGNHNGGNKMKYNVGDEIRFNGTVYRITNIVDDNYVIRDEINRIDFNIPCPTIDIHAIAIKKPVEKPKDPAVDHPSYYQGRIEVIDFIEDKHLGFNLGNCVKYISRAGKKNPDKLIEDLNKARWYLDREIARIEKEK</sequence>
<evidence type="ECO:0000313" key="1">
    <source>
        <dbReference type="EMBL" id="EEX70042.1"/>
    </source>
</evidence>
<evidence type="ECO:0000313" key="2">
    <source>
        <dbReference type="Proteomes" id="UP000003671"/>
    </source>
</evidence>
<dbReference type="RefSeq" id="WP_005839063.1">
    <property type="nucleotide sequence ID" value="NZ_GG697141.2"/>
</dbReference>
<evidence type="ECO:0008006" key="3">
    <source>
        <dbReference type="Google" id="ProtNLM"/>
    </source>
</evidence>
<protein>
    <recommendedName>
        <fullName evidence="3">Protein of unknwon function (DUF3310)</fullName>
    </recommendedName>
</protein>
<keyword evidence="2" id="KW-1185">Reference proteome</keyword>
<dbReference type="Pfam" id="PF11753">
    <property type="entry name" value="DUF3310"/>
    <property type="match status" value="1"/>
</dbReference>
<name>C9KJH6_9FIRM</name>
<dbReference type="AlphaFoldDB" id="C9KJH6"/>
<dbReference type="GeneID" id="93482642"/>
<proteinExistence type="predicted"/>
<organism evidence="1 2">
    <name type="scientific">Mitsuokella multacida DSM 20544</name>
    <dbReference type="NCBI Taxonomy" id="500635"/>
    <lineage>
        <taxon>Bacteria</taxon>
        <taxon>Bacillati</taxon>
        <taxon>Bacillota</taxon>
        <taxon>Negativicutes</taxon>
        <taxon>Selenomonadales</taxon>
        <taxon>Selenomonadaceae</taxon>
        <taxon>Mitsuokella</taxon>
    </lineage>
</organism>
<reference evidence="1" key="1">
    <citation type="submission" date="2009-09" db="EMBL/GenBank/DDBJ databases">
        <authorList>
            <person name="Weinstock G."/>
            <person name="Sodergren E."/>
            <person name="Clifton S."/>
            <person name="Fulton L."/>
            <person name="Fulton B."/>
            <person name="Courtney L."/>
            <person name="Fronick C."/>
            <person name="Harrison M."/>
            <person name="Strong C."/>
            <person name="Farmer C."/>
            <person name="Delahaunty K."/>
            <person name="Markovic C."/>
            <person name="Hall O."/>
            <person name="Minx P."/>
            <person name="Tomlinson C."/>
            <person name="Mitreva M."/>
            <person name="Nelson J."/>
            <person name="Hou S."/>
            <person name="Wollam A."/>
            <person name="Pepin K.H."/>
            <person name="Johnson M."/>
            <person name="Bhonagiri V."/>
            <person name="Nash W.E."/>
            <person name="Warren W."/>
            <person name="Chinwalla A."/>
            <person name="Mardis E.R."/>
            <person name="Wilson R.K."/>
        </authorList>
    </citation>
    <scope>NUCLEOTIDE SEQUENCE [LARGE SCALE GENOMIC DNA]</scope>
    <source>
        <strain evidence="1">DSM 20544</strain>
    </source>
</reference>
<dbReference type="HOGENOM" id="CLU_1239011_0_0_9"/>
<gene>
    <name evidence="1" type="ORF">MITSMUL_03175</name>
</gene>
<dbReference type="EMBL" id="ABWK02000001">
    <property type="protein sequence ID" value="EEX70042.1"/>
    <property type="molecule type" value="Genomic_DNA"/>
</dbReference>
<comment type="caution">
    <text evidence="1">The sequence shown here is derived from an EMBL/GenBank/DDBJ whole genome shotgun (WGS) entry which is preliminary data.</text>
</comment>
<dbReference type="STRING" id="500635.MITSMUL_03175"/>
<dbReference type="InterPro" id="IPR021739">
    <property type="entry name" value="SaV-like"/>
</dbReference>
<dbReference type="Proteomes" id="UP000003671">
    <property type="component" value="Unassembled WGS sequence"/>
</dbReference>
<dbReference type="eggNOG" id="ENOG5030JBV">
    <property type="taxonomic scope" value="Bacteria"/>
</dbReference>